<evidence type="ECO:0000256" key="2">
    <source>
        <dbReference type="ARBA" id="ARBA00010270"/>
    </source>
</evidence>
<sequence length="136" mass="14194">MLKSFRFVAGACLLASLSAATLTEVSAAPIGQPLAMTRPASGQVEQVRWYGHRGWGWGGGAFVGGLAAGALIGGAIASSPYYGSPYYYGPAYPPPAAYGPPPAEGDAVAYCMQRYRSYDPNSSTFLGNDGRRHPCP</sequence>
<dbReference type="OrthoDB" id="8256082at2"/>
<comment type="function">
    <text evidence="6">Has immunoglobulin-binding and hemagglutination properties, and can bind to mannose. Essential for virulence. May be involved in LPS biosynthesis or polysaccharide transport.</text>
</comment>
<comment type="subcellular location">
    <subcellularLocation>
        <location evidence="1">Membrane</location>
        <topology evidence="1">Single-pass membrane protein</topology>
    </subcellularLocation>
</comment>
<organism evidence="8 9">
    <name type="scientific">Bradyrhizobium centrolobii</name>
    <dbReference type="NCBI Taxonomy" id="1505087"/>
    <lineage>
        <taxon>Bacteria</taxon>
        <taxon>Pseudomonadati</taxon>
        <taxon>Pseudomonadota</taxon>
        <taxon>Alphaproteobacteria</taxon>
        <taxon>Hyphomicrobiales</taxon>
        <taxon>Nitrobacteraceae</taxon>
        <taxon>Bradyrhizobium</taxon>
    </lineage>
</organism>
<dbReference type="Pfam" id="PF07886">
    <property type="entry name" value="BA14K"/>
    <property type="match status" value="1"/>
</dbReference>
<dbReference type="Proteomes" id="UP000076959">
    <property type="component" value="Unassembled WGS sequence"/>
</dbReference>
<evidence type="ECO:0000256" key="6">
    <source>
        <dbReference type="ARBA" id="ARBA00025321"/>
    </source>
</evidence>
<feature type="signal peptide" evidence="7">
    <location>
        <begin position="1"/>
        <end position="27"/>
    </location>
</feature>
<dbReference type="InterPro" id="IPR012413">
    <property type="entry name" value="BA14K"/>
</dbReference>
<proteinExistence type="inferred from homology"/>
<gene>
    <name evidence="8" type="ORF">AYJ54_41400</name>
</gene>
<reference evidence="8 9" key="1">
    <citation type="submission" date="2016-03" db="EMBL/GenBank/DDBJ databases">
        <title>Draft Genome Sequence of the Strain BR 10245 (Bradyrhizobium sp.) isolated from nodules of Centrolobium paraense.</title>
        <authorList>
            <person name="Simoes-Araujo J.L.Sr."/>
            <person name="Barauna A.C."/>
            <person name="Silva K."/>
            <person name="Zilli J.E."/>
        </authorList>
    </citation>
    <scope>NUCLEOTIDE SEQUENCE [LARGE SCALE GENOMIC DNA]</scope>
    <source>
        <strain evidence="8 9">BR 10245</strain>
    </source>
</reference>
<evidence type="ECO:0000256" key="4">
    <source>
        <dbReference type="ARBA" id="ARBA00022475"/>
    </source>
</evidence>
<dbReference type="GO" id="GO:0030246">
    <property type="term" value="F:carbohydrate binding"/>
    <property type="evidence" value="ECO:0007669"/>
    <property type="project" value="UniProtKB-KW"/>
</dbReference>
<dbReference type="RefSeq" id="WP_063697038.1">
    <property type="nucleotide sequence ID" value="NZ_LUUB01000028.1"/>
</dbReference>
<dbReference type="GO" id="GO:0016020">
    <property type="term" value="C:membrane"/>
    <property type="evidence" value="ECO:0007669"/>
    <property type="project" value="UniProtKB-SubCell"/>
</dbReference>
<dbReference type="AlphaFoldDB" id="A0A176Z518"/>
<evidence type="ECO:0000256" key="1">
    <source>
        <dbReference type="ARBA" id="ARBA00004167"/>
    </source>
</evidence>
<evidence type="ECO:0000313" key="8">
    <source>
        <dbReference type="EMBL" id="OAF14842.1"/>
    </source>
</evidence>
<name>A0A176Z518_9BRAD</name>
<keyword evidence="9" id="KW-1185">Reference proteome</keyword>
<keyword evidence="7" id="KW-0732">Signal</keyword>
<keyword evidence="5" id="KW-0430">Lectin</keyword>
<evidence type="ECO:0000256" key="7">
    <source>
        <dbReference type="SAM" id="SignalP"/>
    </source>
</evidence>
<feature type="chain" id="PRO_5008055531" description="Lectin-like protein BA14k" evidence="7">
    <location>
        <begin position="28"/>
        <end position="136"/>
    </location>
</feature>
<evidence type="ECO:0000313" key="9">
    <source>
        <dbReference type="Proteomes" id="UP000076959"/>
    </source>
</evidence>
<keyword evidence="4" id="KW-1003">Cell membrane</keyword>
<comment type="caution">
    <text evidence="8">The sequence shown here is derived from an EMBL/GenBank/DDBJ whole genome shotgun (WGS) entry which is preliminary data.</text>
</comment>
<comment type="similarity">
    <text evidence="2">Belongs to the BA14k family.</text>
</comment>
<protein>
    <recommendedName>
        <fullName evidence="3">Lectin-like protein BA14k</fullName>
    </recommendedName>
</protein>
<accession>A0A176Z518</accession>
<evidence type="ECO:0000256" key="3">
    <source>
        <dbReference type="ARBA" id="ARBA00020552"/>
    </source>
</evidence>
<keyword evidence="4" id="KW-0472">Membrane</keyword>
<dbReference type="EMBL" id="LUUB01000028">
    <property type="protein sequence ID" value="OAF14842.1"/>
    <property type="molecule type" value="Genomic_DNA"/>
</dbReference>
<evidence type="ECO:0000256" key="5">
    <source>
        <dbReference type="ARBA" id="ARBA00022734"/>
    </source>
</evidence>
<dbReference type="STRING" id="1505087.AYJ54_41400"/>